<dbReference type="AlphaFoldDB" id="A0AAW1MBC4"/>
<comment type="caution">
    <text evidence="3">The sequence shown here is derived from an EMBL/GenBank/DDBJ whole genome shotgun (WGS) entry which is preliminary data.</text>
</comment>
<dbReference type="Proteomes" id="UP001443914">
    <property type="component" value="Unassembled WGS sequence"/>
</dbReference>
<dbReference type="InterPro" id="IPR056924">
    <property type="entry name" value="SH3_Tf2-1"/>
</dbReference>
<name>A0AAW1MBC4_SAPOF</name>
<dbReference type="PANTHER" id="PTHR46148">
    <property type="entry name" value="CHROMO DOMAIN-CONTAINING PROTEIN"/>
    <property type="match status" value="1"/>
</dbReference>
<keyword evidence="4" id="KW-1185">Reference proteome</keyword>
<evidence type="ECO:0000313" key="3">
    <source>
        <dbReference type="EMBL" id="KAK9742377.1"/>
    </source>
</evidence>
<protein>
    <recommendedName>
        <fullName evidence="2">Tf2-1-like SH3-like domain-containing protein</fullName>
    </recommendedName>
</protein>
<dbReference type="Pfam" id="PF24626">
    <property type="entry name" value="SH3_Tf2-1"/>
    <property type="match status" value="1"/>
</dbReference>
<gene>
    <name evidence="3" type="ORF">RND81_03G168300</name>
</gene>
<sequence length="184" mass="21228">MPGESKVDSVDQDLLNREEALQHIRLNLARAQNRMQQQANKKRSEREFNGGDFVYLKLHPYRQQSVSSRGNQKLAKKYYGSYQVIKRVGPIAYKLALPPGSKIHHTFHVSLLKKYQGSPLNTLPITSPGDYVSEEPKIILARKTVKRGRISATKVLVKWSNSSLEDATWEFLYDLRKRYPKFDP</sequence>
<keyword evidence="1" id="KW-0175">Coiled coil</keyword>
<proteinExistence type="predicted"/>
<dbReference type="InterPro" id="IPR016197">
    <property type="entry name" value="Chromo-like_dom_sf"/>
</dbReference>
<evidence type="ECO:0000256" key="1">
    <source>
        <dbReference type="SAM" id="Coils"/>
    </source>
</evidence>
<feature type="domain" description="Tf2-1-like SH3-like" evidence="2">
    <location>
        <begin position="51"/>
        <end position="116"/>
    </location>
</feature>
<evidence type="ECO:0000259" key="2">
    <source>
        <dbReference type="Pfam" id="PF24626"/>
    </source>
</evidence>
<evidence type="ECO:0000313" key="4">
    <source>
        <dbReference type="Proteomes" id="UP001443914"/>
    </source>
</evidence>
<organism evidence="3 4">
    <name type="scientific">Saponaria officinalis</name>
    <name type="common">Common soapwort</name>
    <name type="synonym">Lychnis saponaria</name>
    <dbReference type="NCBI Taxonomy" id="3572"/>
    <lineage>
        <taxon>Eukaryota</taxon>
        <taxon>Viridiplantae</taxon>
        <taxon>Streptophyta</taxon>
        <taxon>Embryophyta</taxon>
        <taxon>Tracheophyta</taxon>
        <taxon>Spermatophyta</taxon>
        <taxon>Magnoliopsida</taxon>
        <taxon>eudicotyledons</taxon>
        <taxon>Gunneridae</taxon>
        <taxon>Pentapetalae</taxon>
        <taxon>Caryophyllales</taxon>
        <taxon>Caryophyllaceae</taxon>
        <taxon>Caryophylleae</taxon>
        <taxon>Saponaria</taxon>
    </lineage>
</organism>
<feature type="coiled-coil region" evidence="1">
    <location>
        <begin position="14"/>
        <end position="41"/>
    </location>
</feature>
<dbReference type="SUPFAM" id="SSF54160">
    <property type="entry name" value="Chromo domain-like"/>
    <property type="match status" value="1"/>
</dbReference>
<accession>A0AAW1MBC4</accession>
<dbReference type="EMBL" id="JBDFQZ010000003">
    <property type="protein sequence ID" value="KAK9742377.1"/>
    <property type="molecule type" value="Genomic_DNA"/>
</dbReference>
<reference evidence="3" key="1">
    <citation type="submission" date="2024-03" db="EMBL/GenBank/DDBJ databases">
        <title>WGS assembly of Saponaria officinalis var. Norfolk2.</title>
        <authorList>
            <person name="Jenkins J."/>
            <person name="Shu S."/>
            <person name="Grimwood J."/>
            <person name="Barry K."/>
            <person name="Goodstein D."/>
            <person name="Schmutz J."/>
            <person name="Leebens-Mack J."/>
            <person name="Osbourn A."/>
        </authorList>
    </citation>
    <scope>NUCLEOTIDE SEQUENCE [LARGE SCALE GENOMIC DNA]</scope>
    <source>
        <strain evidence="3">JIC</strain>
    </source>
</reference>
<dbReference type="PANTHER" id="PTHR46148:SF52">
    <property type="entry name" value="OS04G0603800 PROTEIN"/>
    <property type="match status" value="1"/>
</dbReference>